<dbReference type="Gene3D" id="3.90.1200.10">
    <property type="match status" value="1"/>
</dbReference>
<accession>A0ABU7L3E2</accession>
<organism evidence="2 3">
    <name type="scientific">Rhodococcus artemisiae</name>
    <dbReference type="NCBI Taxonomy" id="714159"/>
    <lineage>
        <taxon>Bacteria</taxon>
        <taxon>Bacillati</taxon>
        <taxon>Actinomycetota</taxon>
        <taxon>Actinomycetes</taxon>
        <taxon>Mycobacteriales</taxon>
        <taxon>Nocardiaceae</taxon>
        <taxon>Rhodococcus</taxon>
    </lineage>
</organism>
<dbReference type="SUPFAM" id="SSF56112">
    <property type="entry name" value="Protein kinase-like (PK-like)"/>
    <property type="match status" value="1"/>
</dbReference>
<dbReference type="EMBL" id="JAUTXY010000001">
    <property type="protein sequence ID" value="MEE2056053.1"/>
    <property type="molecule type" value="Genomic_DNA"/>
</dbReference>
<sequence>MTSFDASDAISLAAAHGLHLSADDATVNEAGLDYRVVMASDDTGQRWVLRVPRRDDVSSGMATEMRILDLVSPVLAEAGIAVPHWQIRAADLIAYPALPGAPGLTLTDTGEPVWHIEPASPDYARRLGHLLARLHSLGAQQAEAAGVEVRSPAQVRRSWRDDIDRVSEAFTVAPSLSRGWQTWLEDESCWPEHTVMTHGEIYPAHVLLDEGGAITGVLDWTTARVDDPARDLSAQYGAAGEDMLHATIAAYAAAGGRTYPGLAAQAKQLWDASPIGYALYALTTQAEADLTTAATLLNPVRQPQRVTTPDSPDRACSR</sequence>
<evidence type="ECO:0000313" key="2">
    <source>
        <dbReference type="EMBL" id="MEE2056053.1"/>
    </source>
</evidence>
<dbReference type="CDD" id="cd05152">
    <property type="entry name" value="MPH2"/>
    <property type="match status" value="1"/>
</dbReference>
<keyword evidence="3" id="KW-1185">Reference proteome</keyword>
<dbReference type="PANTHER" id="PTHR21310:SF15">
    <property type="entry name" value="AMINOGLYCOSIDE PHOSPHOTRANSFERASE DOMAIN-CONTAINING PROTEIN"/>
    <property type="match status" value="1"/>
</dbReference>
<dbReference type="RefSeq" id="WP_330131367.1">
    <property type="nucleotide sequence ID" value="NZ_JAUTXY010000001.1"/>
</dbReference>
<dbReference type="PANTHER" id="PTHR21310">
    <property type="entry name" value="AMINOGLYCOSIDE PHOSPHOTRANSFERASE-RELATED-RELATED"/>
    <property type="match status" value="1"/>
</dbReference>
<dbReference type="InterPro" id="IPR011009">
    <property type="entry name" value="Kinase-like_dom_sf"/>
</dbReference>
<protein>
    <submittedName>
        <fullName evidence="2">Macrolide 2'-phosphotransferase</fullName>
    </submittedName>
</protein>
<gene>
    <name evidence="2" type="ORF">Q7514_00735</name>
</gene>
<dbReference type="InterPro" id="IPR051678">
    <property type="entry name" value="AGP_Transferase"/>
</dbReference>
<dbReference type="Gene3D" id="3.30.200.20">
    <property type="entry name" value="Phosphorylase Kinase, domain 1"/>
    <property type="match status" value="1"/>
</dbReference>
<comment type="caution">
    <text evidence="2">The sequence shown here is derived from an EMBL/GenBank/DDBJ whole genome shotgun (WGS) entry which is preliminary data.</text>
</comment>
<dbReference type="Pfam" id="PF01636">
    <property type="entry name" value="APH"/>
    <property type="match status" value="1"/>
</dbReference>
<name>A0ABU7L3E2_9NOCA</name>
<evidence type="ECO:0000313" key="3">
    <source>
        <dbReference type="Proteomes" id="UP001336020"/>
    </source>
</evidence>
<dbReference type="Proteomes" id="UP001336020">
    <property type="component" value="Unassembled WGS sequence"/>
</dbReference>
<dbReference type="InterPro" id="IPR002575">
    <property type="entry name" value="Aminoglycoside_PTrfase"/>
</dbReference>
<proteinExistence type="predicted"/>
<feature type="domain" description="Aminoglycoside phosphotransferase" evidence="1">
    <location>
        <begin position="26"/>
        <end position="263"/>
    </location>
</feature>
<reference evidence="2 3" key="1">
    <citation type="submission" date="2023-07" db="EMBL/GenBank/DDBJ databases">
        <authorList>
            <person name="Girao M."/>
            <person name="Carvalho M.F."/>
        </authorList>
    </citation>
    <scope>NUCLEOTIDE SEQUENCE [LARGE SCALE GENOMIC DNA]</scope>
    <source>
        <strain evidence="2 3">YIM65754</strain>
    </source>
</reference>
<evidence type="ECO:0000259" key="1">
    <source>
        <dbReference type="Pfam" id="PF01636"/>
    </source>
</evidence>